<reference evidence="6" key="1">
    <citation type="submission" date="2022-01" db="EMBL/GenBank/DDBJ databases">
        <authorList>
            <person name="King R."/>
        </authorList>
    </citation>
    <scope>NUCLEOTIDE SEQUENCE</scope>
</reference>
<dbReference type="OrthoDB" id="14717at2759"/>
<dbReference type="GO" id="GO:0097730">
    <property type="term" value="C:non-motile cilium"/>
    <property type="evidence" value="ECO:0007669"/>
    <property type="project" value="TreeGrafter"/>
</dbReference>
<evidence type="ECO:0000313" key="7">
    <source>
        <dbReference type="Proteomes" id="UP001152799"/>
    </source>
</evidence>
<gene>
    <name evidence="6" type="ORF">CEUTPL_LOCUS11380</name>
</gene>
<evidence type="ECO:0000256" key="3">
    <source>
        <dbReference type="PIRSR" id="PIRSR606689-1"/>
    </source>
</evidence>
<keyword evidence="7" id="KW-1185">Reference proteome</keyword>
<keyword evidence="4" id="KW-0460">Magnesium</keyword>
<dbReference type="InterPro" id="IPR006689">
    <property type="entry name" value="Small_GTPase_ARF/SAR"/>
</dbReference>
<protein>
    <recommendedName>
        <fullName evidence="8">ADP-ribosylation factor-like protein 13B</fullName>
    </recommendedName>
</protein>
<dbReference type="PANTHER" id="PTHR46090:SF2">
    <property type="entry name" value="ADP-RIBOSYLATION FACTOR-LIKE PROTEIN 13B"/>
    <property type="match status" value="1"/>
</dbReference>
<dbReference type="Pfam" id="PF00025">
    <property type="entry name" value="Arf"/>
    <property type="match status" value="1"/>
</dbReference>
<name>A0A9N9QQY6_9CUCU</name>
<feature type="binding site" evidence="3">
    <location>
        <position position="68"/>
    </location>
    <ligand>
        <name>GTP</name>
        <dbReference type="ChEBI" id="CHEBI:37565"/>
    </ligand>
</feature>
<evidence type="ECO:0000256" key="4">
    <source>
        <dbReference type="PIRSR" id="PIRSR606689-2"/>
    </source>
</evidence>
<feature type="binding site" evidence="3">
    <location>
        <begin position="124"/>
        <end position="127"/>
    </location>
    <ligand>
        <name>GTP</name>
        <dbReference type="ChEBI" id="CHEBI:37565"/>
    </ligand>
</feature>
<dbReference type="GO" id="GO:0060170">
    <property type="term" value="C:ciliary membrane"/>
    <property type="evidence" value="ECO:0007669"/>
    <property type="project" value="TreeGrafter"/>
</dbReference>
<dbReference type="GO" id="GO:0003924">
    <property type="term" value="F:GTPase activity"/>
    <property type="evidence" value="ECO:0007669"/>
    <property type="project" value="InterPro"/>
</dbReference>
<sequence>MGNYCCPERIKRNKLALLLVGLDNAGKTVAAKGLAGEPVDHYPIPTIGFSVIELQHQQYDIKIFDLGGSPNIRGIWYKYFVDVHGVIFVVDSCDSDRFKEVKDVLEEMLSNDKIAGKPLLILANKQDRESALDEIDIIECLNIEQLVNRFKCPTLVQSCSANDYNKSDPGIQTGYDWLLSYIDKNYEQLNLRVQMDVMEQEIIEKKEMLQKIQRIKAEREALSNNEDPDAIQTFTEYVSKMNGDAVKVDEPNNYNLIDFYPNPEESLEVNNSTSDSSITFPEIYPVNEYNTQSTDIERPRSAIQVVRHQLQMNNVPKRSQSAKTRRNKTAPSVRAKEFLPTDRVFIISKPSLGPGGDGFPLFNVREKLEIDERFEVKKLPPLKVRSRAQINRENDMNGVCIVDIE</sequence>
<organism evidence="6 7">
    <name type="scientific">Ceutorhynchus assimilis</name>
    <name type="common">cabbage seed weevil</name>
    <dbReference type="NCBI Taxonomy" id="467358"/>
    <lineage>
        <taxon>Eukaryota</taxon>
        <taxon>Metazoa</taxon>
        <taxon>Ecdysozoa</taxon>
        <taxon>Arthropoda</taxon>
        <taxon>Hexapoda</taxon>
        <taxon>Insecta</taxon>
        <taxon>Pterygota</taxon>
        <taxon>Neoptera</taxon>
        <taxon>Endopterygota</taxon>
        <taxon>Coleoptera</taxon>
        <taxon>Polyphaga</taxon>
        <taxon>Cucujiformia</taxon>
        <taxon>Curculionidae</taxon>
        <taxon>Ceutorhynchinae</taxon>
        <taxon>Ceutorhynchus</taxon>
    </lineage>
</organism>
<proteinExistence type="predicted"/>
<dbReference type="PANTHER" id="PTHR46090">
    <property type="entry name" value="ADP-RIBOSYLATION FACTOR-LIKE PROTEIN 13B"/>
    <property type="match status" value="1"/>
</dbReference>
<dbReference type="EMBL" id="OU892282">
    <property type="protein sequence ID" value="CAG9770938.1"/>
    <property type="molecule type" value="Genomic_DNA"/>
</dbReference>
<evidence type="ECO:0008006" key="8">
    <source>
        <dbReference type="Google" id="ProtNLM"/>
    </source>
</evidence>
<feature type="binding site" evidence="4">
    <location>
        <position position="28"/>
    </location>
    <ligand>
        <name>Mg(2+)</name>
        <dbReference type="ChEBI" id="CHEBI:18420"/>
    </ligand>
</feature>
<dbReference type="GO" id="GO:0005525">
    <property type="term" value="F:GTP binding"/>
    <property type="evidence" value="ECO:0007669"/>
    <property type="project" value="UniProtKB-KW"/>
</dbReference>
<feature type="binding site" evidence="3">
    <location>
        <begin position="21"/>
        <end position="28"/>
    </location>
    <ligand>
        <name>GTP</name>
        <dbReference type="ChEBI" id="CHEBI:37565"/>
    </ligand>
</feature>
<evidence type="ECO:0000313" key="6">
    <source>
        <dbReference type="EMBL" id="CAG9770938.1"/>
    </source>
</evidence>
<keyword evidence="1 3" id="KW-0547">Nucleotide-binding</keyword>
<dbReference type="GO" id="GO:0046872">
    <property type="term" value="F:metal ion binding"/>
    <property type="evidence" value="ECO:0007669"/>
    <property type="project" value="UniProtKB-KW"/>
</dbReference>
<dbReference type="AlphaFoldDB" id="A0A9N9QQY6"/>
<keyword evidence="5" id="KW-0175">Coiled coil</keyword>
<accession>A0A9N9QQY6</accession>
<dbReference type="GO" id="GO:0097500">
    <property type="term" value="P:receptor localization to non-motile cilium"/>
    <property type="evidence" value="ECO:0007669"/>
    <property type="project" value="TreeGrafter"/>
</dbReference>
<evidence type="ECO:0000256" key="5">
    <source>
        <dbReference type="SAM" id="Coils"/>
    </source>
</evidence>
<dbReference type="SUPFAM" id="SSF52540">
    <property type="entry name" value="P-loop containing nucleoside triphosphate hydrolases"/>
    <property type="match status" value="1"/>
</dbReference>
<dbReference type="Gene3D" id="3.40.50.300">
    <property type="entry name" value="P-loop containing nucleotide triphosphate hydrolases"/>
    <property type="match status" value="1"/>
</dbReference>
<dbReference type="PRINTS" id="PR00328">
    <property type="entry name" value="SAR1GTPBP"/>
</dbReference>
<dbReference type="PROSITE" id="PS51417">
    <property type="entry name" value="ARF"/>
    <property type="match status" value="1"/>
</dbReference>
<feature type="coiled-coil region" evidence="5">
    <location>
        <begin position="195"/>
        <end position="225"/>
    </location>
</feature>
<feature type="binding site" evidence="4">
    <location>
        <position position="46"/>
    </location>
    <ligand>
        <name>Mg(2+)</name>
        <dbReference type="ChEBI" id="CHEBI:18420"/>
    </ligand>
</feature>
<evidence type="ECO:0000256" key="1">
    <source>
        <dbReference type="ARBA" id="ARBA00022741"/>
    </source>
</evidence>
<evidence type="ECO:0000256" key="2">
    <source>
        <dbReference type="ARBA" id="ARBA00023134"/>
    </source>
</evidence>
<dbReference type="InterPro" id="IPR027417">
    <property type="entry name" value="P-loop_NTPase"/>
</dbReference>
<keyword evidence="4" id="KW-0479">Metal-binding</keyword>
<dbReference type="Proteomes" id="UP001152799">
    <property type="component" value="Chromosome 6"/>
</dbReference>
<dbReference type="SMART" id="SM00177">
    <property type="entry name" value="ARF"/>
    <property type="match status" value="1"/>
</dbReference>
<dbReference type="GO" id="GO:1905515">
    <property type="term" value="P:non-motile cilium assembly"/>
    <property type="evidence" value="ECO:0007669"/>
    <property type="project" value="TreeGrafter"/>
</dbReference>
<keyword evidence="2 3" id="KW-0342">GTP-binding</keyword>
<dbReference type="SMART" id="SM00178">
    <property type="entry name" value="SAR"/>
    <property type="match status" value="1"/>
</dbReference>
<dbReference type="InterPro" id="IPR051995">
    <property type="entry name" value="Ciliary_GTPase"/>
</dbReference>